<dbReference type="Proteomes" id="UP000250140">
    <property type="component" value="Unassembled WGS sequence"/>
</dbReference>
<evidence type="ECO:0000313" key="1">
    <source>
        <dbReference type="EMBL" id="OCL03454.1"/>
    </source>
</evidence>
<accession>A0A8E2JNP5</accession>
<dbReference type="EMBL" id="KV750729">
    <property type="protein sequence ID" value="OCL03454.1"/>
    <property type="molecule type" value="Genomic_DNA"/>
</dbReference>
<name>A0A8E2JNP5_9PEZI</name>
<protein>
    <submittedName>
        <fullName evidence="1">Uncharacterized protein</fullName>
    </submittedName>
</protein>
<keyword evidence="2" id="KW-1185">Reference proteome</keyword>
<reference evidence="1 2" key="1">
    <citation type="journal article" date="2016" name="Nat. Commun.">
        <title>Ectomycorrhizal ecology is imprinted in the genome of the dominant symbiotic fungus Cenococcum geophilum.</title>
        <authorList>
            <consortium name="DOE Joint Genome Institute"/>
            <person name="Peter M."/>
            <person name="Kohler A."/>
            <person name="Ohm R.A."/>
            <person name="Kuo A."/>
            <person name="Krutzmann J."/>
            <person name="Morin E."/>
            <person name="Arend M."/>
            <person name="Barry K.W."/>
            <person name="Binder M."/>
            <person name="Choi C."/>
            <person name="Clum A."/>
            <person name="Copeland A."/>
            <person name="Grisel N."/>
            <person name="Haridas S."/>
            <person name="Kipfer T."/>
            <person name="LaButti K."/>
            <person name="Lindquist E."/>
            <person name="Lipzen A."/>
            <person name="Maire R."/>
            <person name="Meier B."/>
            <person name="Mihaltcheva S."/>
            <person name="Molinier V."/>
            <person name="Murat C."/>
            <person name="Poggeler S."/>
            <person name="Quandt C.A."/>
            <person name="Sperisen C."/>
            <person name="Tritt A."/>
            <person name="Tisserant E."/>
            <person name="Crous P.W."/>
            <person name="Henrissat B."/>
            <person name="Nehls U."/>
            <person name="Egli S."/>
            <person name="Spatafora J.W."/>
            <person name="Grigoriev I.V."/>
            <person name="Martin F.M."/>
        </authorList>
    </citation>
    <scope>NUCLEOTIDE SEQUENCE [LARGE SCALE GENOMIC DNA]</scope>
    <source>
        <strain evidence="1 2">CBS 207.34</strain>
    </source>
</reference>
<dbReference type="AlphaFoldDB" id="A0A8E2JNP5"/>
<sequence length="127" mass="14435">MRGWSSVADCCSLCDTLAYKFGYGTDVEKFKKEASDKFSLLKDGTLDKPTCARLLLVNGTEDEIFPIDDYYLALQHGAPKEARFVPDRKHMGEPESFFIILKWIYALFGIDANPIAQLQTLPFKPKY</sequence>
<proteinExistence type="predicted"/>
<dbReference type="Gene3D" id="3.40.50.1820">
    <property type="entry name" value="alpha/beta hydrolase"/>
    <property type="match status" value="1"/>
</dbReference>
<gene>
    <name evidence="1" type="ORF">AOQ84DRAFT_368361</name>
</gene>
<evidence type="ECO:0000313" key="2">
    <source>
        <dbReference type="Proteomes" id="UP000250140"/>
    </source>
</evidence>
<organism evidence="1 2">
    <name type="scientific">Glonium stellatum</name>
    <dbReference type="NCBI Taxonomy" id="574774"/>
    <lineage>
        <taxon>Eukaryota</taxon>
        <taxon>Fungi</taxon>
        <taxon>Dikarya</taxon>
        <taxon>Ascomycota</taxon>
        <taxon>Pezizomycotina</taxon>
        <taxon>Dothideomycetes</taxon>
        <taxon>Pleosporomycetidae</taxon>
        <taxon>Gloniales</taxon>
        <taxon>Gloniaceae</taxon>
        <taxon>Glonium</taxon>
    </lineage>
</organism>
<dbReference type="InterPro" id="IPR029058">
    <property type="entry name" value="AB_hydrolase_fold"/>
</dbReference>
<dbReference type="OrthoDB" id="5409895at2759"/>